<protein>
    <submittedName>
        <fullName evidence="2">Uncharacterized protein</fullName>
    </submittedName>
</protein>
<keyword evidence="3" id="KW-1185">Reference proteome</keyword>
<evidence type="ECO:0000313" key="3">
    <source>
        <dbReference type="Proteomes" id="UP000649328"/>
    </source>
</evidence>
<evidence type="ECO:0000313" key="2">
    <source>
        <dbReference type="EMBL" id="KAF7999374.1"/>
    </source>
</evidence>
<sequence>MNSHVYPAILPPSNFYAKTNDSFVSMRSTNSSKESEIFDHERTRLGTCTPASSDSEHRKGSVEALPPARKLL</sequence>
<dbReference type="Proteomes" id="UP000649328">
    <property type="component" value="Unassembled WGS sequence"/>
</dbReference>
<organism evidence="2 3">
    <name type="scientific">Metschnikowia pulcherrima</name>
    <dbReference type="NCBI Taxonomy" id="27326"/>
    <lineage>
        <taxon>Eukaryota</taxon>
        <taxon>Fungi</taxon>
        <taxon>Dikarya</taxon>
        <taxon>Ascomycota</taxon>
        <taxon>Saccharomycotina</taxon>
        <taxon>Pichiomycetes</taxon>
        <taxon>Metschnikowiaceae</taxon>
        <taxon>Metschnikowia</taxon>
    </lineage>
</organism>
<comment type="caution">
    <text evidence="2">The sequence shown here is derived from an EMBL/GenBank/DDBJ whole genome shotgun (WGS) entry which is preliminary data.</text>
</comment>
<dbReference type="EMBL" id="JACBPP010000009">
    <property type="protein sequence ID" value="KAF7999374.1"/>
    <property type="molecule type" value="Genomic_DNA"/>
</dbReference>
<dbReference type="AlphaFoldDB" id="A0A8H7GN47"/>
<feature type="compositionally biased region" description="Basic and acidic residues" evidence="1">
    <location>
        <begin position="33"/>
        <end position="44"/>
    </location>
</feature>
<reference evidence="2" key="1">
    <citation type="submission" date="2020-10" db="EMBL/GenBank/DDBJ databases">
        <title>The Whole-Genome Sequence of Metschnikowia persimmonesis, a Novel Endophytic Yeast Species Isolated from Medicinal Plant Diospyros kaki Thumb.</title>
        <authorList>
            <person name="Rahmat E."/>
            <person name="Kang Y."/>
        </authorList>
    </citation>
    <scope>NUCLEOTIDE SEQUENCE</scope>
    <source>
        <strain evidence="2">KIOM G15050</strain>
    </source>
</reference>
<proteinExistence type="predicted"/>
<gene>
    <name evidence="2" type="ORF">HF325_006050</name>
</gene>
<feature type="region of interest" description="Disordered" evidence="1">
    <location>
        <begin position="27"/>
        <end position="72"/>
    </location>
</feature>
<name>A0A8H7GN47_9ASCO</name>
<accession>A0A8H7GN47</accession>
<evidence type="ECO:0000256" key="1">
    <source>
        <dbReference type="SAM" id="MobiDB-lite"/>
    </source>
</evidence>